<dbReference type="OrthoDB" id="10268011at2759"/>
<evidence type="ECO:0000259" key="1">
    <source>
        <dbReference type="PROSITE" id="PS50141"/>
    </source>
</evidence>
<dbReference type="GO" id="GO:0005737">
    <property type="term" value="C:cytoplasm"/>
    <property type="evidence" value="ECO:0007669"/>
    <property type="project" value="TreeGrafter"/>
</dbReference>
<reference evidence="2" key="2">
    <citation type="submission" date="2017-10" db="EMBL/GenBank/DDBJ databases">
        <title>Ladona fulva Genome sequencing and assembly.</title>
        <authorList>
            <person name="Murali S."/>
            <person name="Richards S."/>
            <person name="Bandaranaike D."/>
            <person name="Bellair M."/>
            <person name="Blankenburg K."/>
            <person name="Chao H."/>
            <person name="Dinh H."/>
            <person name="Doddapaneni H."/>
            <person name="Dugan-Rocha S."/>
            <person name="Elkadiri S."/>
            <person name="Gnanaolivu R."/>
            <person name="Hernandez B."/>
            <person name="Skinner E."/>
            <person name="Javaid M."/>
            <person name="Lee S."/>
            <person name="Li M."/>
            <person name="Ming W."/>
            <person name="Munidasa M."/>
            <person name="Muniz J."/>
            <person name="Nguyen L."/>
            <person name="Hughes D."/>
            <person name="Osuji N."/>
            <person name="Pu L.-L."/>
            <person name="Puazo M."/>
            <person name="Qu C."/>
            <person name="Quiroz J."/>
            <person name="Raj R."/>
            <person name="Weissenberger G."/>
            <person name="Xin Y."/>
            <person name="Zou X."/>
            <person name="Han Y."/>
            <person name="Worley K."/>
            <person name="Muzny D."/>
            <person name="Gibbs R."/>
        </authorList>
    </citation>
    <scope>NUCLEOTIDE SEQUENCE</scope>
    <source>
        <strain evidence="2">Sampled in the wild</strain>
    </source>
</reference>
<organism evidence="2 3">
    <name type="scientific">Ladona fulva</name>
    <name type="common">Scarce chaser dragonfly</name>
    <name type="synonym">Libellula fulva</name>
    <dbReference type="NCBI Taxonomy" id="123851"/>
    <lineage>
        <taxon>Eukaryota</taxon>
        <taxon>Metazoa</taxon>
        <taxon>Ecdysozoa</taxon>
        <taxon>Arthropoda</taxon>
        <taxon>Hexapoda</taxon>
        <taxon>Insecta</taxon>
        <taxon>Pterygota</taxon>
        <taxon>Palaeoptera</taxon>
        <taxon>Odonata</taxon>
        <taxon>Epiprocta</taxon>
        <taxon>Anisoptera</taxon>
        <taxon>Libelluloidea</taxon>
        <taxon>Libellulidae</taxon>
        <taxon>Ladona</taxon>
    </lineage>
</organism>
<accession>A0A8K0KES3</accession>
<dbReference type="SMART" id="SM00552">
    <property type="entry name" value="ADEAMc"/>
    <property type="match status" value="1"/>
</dbReference>
<dbReference type="GO" id="GO:0003725">
    <property type="term" value="F:double-stranded RNA binding"/>
    <property type="evidence" value="ECO:0007669"/>
    <property type="project" value="TreeGrafter"/>
</dbReference>
<evidence type="ECO:0000313" key="3">
    <source>
        <dbReference type="Proteomes" id="UP000792457"/>
    </source>
</evidence>
<dbReference type="PANTHER" id="PTHR10910:SF62">
    <property type="entry name" value="AT07585P-RELATED"/>
    <property type="match status" value="1"/>
</dbReference>
<dbReference type="GO" id="GO:0008251">
    <property type="term" value="F:tRNA-specific adenosine deaminase activity"/>
    <property type="evidence" value="ECO:0007669"/>
    <property type="project" value="TreeGrafter"/>
</dbReference>
<protein>
    <recommendedName>
        <fullName evidence="1">A to I editase domain-containing protein</fullName>
    </recommendedName>
</protein>
<sequence length="212" mass="23992">MASPNAQGQRLLTMSCSDKVCKWNVVGLQGSLLSHLIEPIYLDSVVLGSLFHPSHLYRAMCGRVEPWIQGLPPPFRLNKPLMALISSPEIRKESPEVINSVTGKDEAGQASRLCKRFFFRRFLRLINPLDLHQVPVKLDQRAVPIHPLPDNFLTMSMQYSTAKESMGDYQAAKHCLLEAFRKGGLGTWLKKPMEQDQFELMEEEYMSGAFGE</sequence>
<dbReference type="GO" id="GO:0005730">
    <property type="term" value="C:nucleolus"/>
    <property type="evidence" value="ECO:0007669"/>
    <property type="project" value="TreeGrafter"/>
</dbReference>
<dbReference type="Pfam" id="PF02137">
    <property type="entry name" value="A_deamin"/>
    <property type="match status" value="1"/>
</dbReference>
<name>A0A8K0KES3_LADFU</name>
<feature type="domain" description="A to I editase" evidence="1">
    <location>
        <begin position="7"/>
        <end position="198"/>
    </location>
</feature>
<dbReference type="Proteomes" id="UP000792457">
    <property type="component" value="Unassembled WGS sequence"/>
</dbReference>
<dbReference type="PANTHER" id="PTHR10910">
    <property type="entry name" value="EUKARYOTE SPECIFIC DSRNA BINDING PROTEIN"/>
    <property type="match status" value="1"/>
</dbReference>
<proteinExistence type="predicted"/>
<dbReference type="GO" id="GO:0003726">
    <property type="term" value="F:double-stranded RNA adenosine deaminase activity"/>
    <property type="evidence" value="ECO:0007669"/>
    <property type="project" value="TreeGrafter"/>
</dbReference>
<dbReference type="PROSITE" id="PS50141">
    <property type="entry name" value="A_DEAMIN_EDITASE"/>
    <property type="match status" value="1"/>
</dbReference>
<dbReference type="InterPro" id="IPR002466">
    <property type="entry name" value="A_deamin"/>
</dbReference>
<keyword evidence="3" id="KW-1185">Reference proteome</keyword>
<gene>
    <name evidence="2" type="ORF">J437_LFUL013687</name>
</gene>
<dbReference type="GO" id="GO:0006382">
    <property type="term" value="P:adenosine to inosine editing"/>
    <property type="evidence" value="ECO:0007669"/>
    <property type="project" value="TreeGrafter"/>
</dbReference>
<comment type="caution">
    <text evidence="2">The sequence shown here is derived from an EMBL/GenBank/DDBJ whole genome shotgun (WGS) entry which is preliminary data.</text>
</comment>
<dbReference type="AlphaFoldDB" id="A0A8K0KES3"/>
<reference evidence="2" key="1">
    <citation type="submission" date="2013-04" db="EMBL/GenBank/DDBJ databases">
        <authorList>
            <person name="Qu J."/>
            <person name="Murali S.C."/>
            <person name="Bandaranaike D."/>
            <person name="Bellair M."/>
            <person name="Blankenburg K."/>
            <person name="Chao H."/>
            <person name="Dinh H."/>
            <person name="Doddapaneni H."/>
            <person name="Downs B."/>
            <person name="Dugan-Rocha S."/>
            <person name="Elkadiri S."/>
            <person name="Gnanaolivu R.D."/>
            <person name="Hernandez B."/>
            <person name="Javaid M."/>
            <person name="Jayaseelan J.C."/>
            <person name="Lee S."/>
            <person name="Li M."/>
            <person name="Ming W."/>
            <person name="Munidasa M."/>
            <person name="Muniz J."/>
            <person name="Nguyen L."/>
            <person name="Ongeri F."/>
            <person name="Osuji N."/>
            <person name="Pu L.-L."/>
            <person name="Puazo M."/>
            <person name="Qu C."/>
            <person name="Quiroz J."/>
            <person name="Raj R."/>
            <person name="Weissenberger G."/>
            <person name="Xin Y."/>
            <person name="Zou X."/>
            <person name="Han Y."/>
            <person name="Richards S."/>
            <person name="Worley K."/>
            <person name="Muzny D."/>
            <person name="Gibbs R."/>
        </authorList>
    </citation>
    <scope>NUCLEOTIDE SEQUENCE</scope>
    <source>
        <strain evidence="2">Sampled in the wild</strain>
    </source>
</reference>
<dbReference type="EMBL" id="KZ308681">
    <property type="protein sequence ID" value="KAG8233018.1"/>
    <property type="molecule type" value="Genomic_DNA"/>
</dbReference>
<dbReference type="GO" id="GO:0006396">
    <property type="term" value="P:RNA processing"/>
    <property type="evidence" value="ECO:0007669"/>
    <property type="project" value="InterPro"/>
</dbReference>
<evidence type="ECO:0000313" key="2">
    <source>
        <dbReference type="EMBL" id="KAG8233018.1"/>
    </source>
</evidence>